<dbReference type="AlphaFoldDB" id="M6G5E0"/>
<dbReference type="InterPro" id="IPR011075">
    <property type="entry name" value="TetR_C"/>
</dbReference>
<feature type="domain" description="Tetracyclin repressor-like C-terminal" evidence="3">
    <location>
        <begin position="2"/>
        <end position="66"/>
    </location>
</feature>
<evidence type="ECO:0000256" key="1">
    <source>
        <dbReference type="ARBA" id="ARBA00023015"/>
    </source>
</evidence>
<keyword evidence="1" id="KW-0805">Transcription regulation</keyword>
<evidence type="ECO:0000313" key="5">
    <source>
        <dbReference type="Proteomes" id="UP000012128"/>
    </source>
</evidence>
<keyword evidence="2" id="KW-0804">Transcription</keyword>
<gene>
    <name evidence="4" type="ORF">LEP1GSC037_5797</name>
</gene>
<dbReference type="Pfam" id="PF16925">
    <property type="entry name" value="TetR_C_13"/>
    <property type="match status" value="1"/>
</dbReference>
<comment type="caution">
    <text evidence="4">The sequence shown here is derived from an EMBL/GenBank/DDBJ whole genome shotgun (WGS) entry which is preliminary data.</text>
</comment>
<reference evidence="4 5" key="1">
    <citation type="submission" date="2013-01" db="EMBL/GenBank/DDBJ databases">
        <authorList>
            <person name="Harkins D.M."/>
            <person name="Durkin A.S."/>
            <person name="Brinkac L.M."/>
            <person name="Haft D.H."/>
            <person name="Selengut J.D."/>
            <person name="Sanka R."/>
            <person name="DePew J."/>
            <person name="Purushe J."/>
            <person name="Hospenthal D.R."/>
            <person name="Murray C.K."/>
            <person name="Pimentel G."/>
            <person name="Wasfy M."/>
            <person name="Parker T."/>
            <person name="Miller R.S."/>
            <person name="Vinetz J.M."/>
            <person name="Sutton G.G."/>
            <person name="Nierman W.C."/>
            <person name="Fouts D.E."/>
        </authorList>
    </citation>
    <scope>NUCLEOTIDE SEQUENCE [LARGE SCALE GENOMIC DNA]</scope>
    <source>
        <strain evidence="4 5">2006001854</strain>
    </source>
</reference>
<accession>M6G5E0</accession>
<evidence type="ECO:0000313" key="4">
    <source>
        <dbReference type="EMBL" id="EMM79970.1"/>
    </source>
</evidence>
<proteinExistence type="predicted"/>
<sequence length="85" mass="10366">MDSDPEYTEFLKDIVNKWIRMISDYLQKAIGSGQLKRNMDIQYVARRILMAYHGSITMWRMTQELRFIREMDDSLREIVEEYRIL</sequence>
<dbReference type="Proteomes" id="UP000012128">
    <property type="component" value="Unassembled WGS sequence"/>
</dbReference>
<name>M6G5E0_LEPIR</name>
<organism evidence="4 5">
    <name type="scientific">Leptospira interrogans str. 2006001854</name>
    <dbReference type="NCBI Taxonomy" id="1001590"/>
    <lineage>
        <taxon>Bacteria</taxon>
        <taxon>Pseudomonadati</taxon>
        <taxon>Spirochaetota</taxon>
        <taxon>Spirochaetia</taxon>
        <taxon>Leptospirales</taxon>
        <taxon>Leptospiraceae</taxon>
        <taxon>Leptospira</taxon>
    </lineage>
</organism>
<dbReference type="SUPFAM" id="SSF48498">
    <property type="entry name" value="Tetracyclin repressor-like, C-terminal domain"/>
    <property type="match status" value="1"/>
</dbReference>
<protein>
    <recommendedName>
        <fullName evidence="3">Tetracyclin repressor-like C-terminal domain-containing protein</fullName>
    </recommendedName>
</protein>
<dbReference type="EMBL" id="AFLW02000210">
    <property type="protein sequence ID" value="EMM79970.1"/>
    <property type="molecule type" value="Genomic_DNA"/>
</dbReference>
<dbReference type="Gene3D" id="1.10.357.10">
    <property type="entry name" value="Tetracycline Repressor, domain 2"/>
    <property type="match status" value="1"/>
</dbReference>
<evidence type="ECO:0000256" key="2">
    <source>
        <dbReference type="ARBA" id="ARBA00023163"/>
    </source>
</evidence>
<dbReference type="InterPro" id="IPR036271">
    <property type="entry name" value="Tet_transcr_reg_TetR-rel_C_sf"/>
</dbReference>
<evidence type="ECO:0000259" key="3">
    <source>
        <dbReference type="Pfam" id="PF16925"/>
    </source>
</evidence>